<evidence type="ECO:0000256" key="1">
    <source>
        <dbReference type="SAM" id="SignalP"/>
    </source>
</evidence>
<proteinExistence type="predicted"/>
<evidence type="ECO:0000313" key="2">
    <source>
        <dbReference type="EMBL" id="MBP0948680.1"/>
    </source>
</evidence>
<accession>A0ABS4CDK9</accession>
<reference evidence="2 3" key="1">
    <citation type="journal article" date="2022" name="Syst. Appl. Microbiol.">
        <title>Pseudomonas alliivorans sp. nov., a plant-pathogenic bacterium isolated from onion foliage in Georgia, USA.</title>
        <authorList>
            <person name="Zhao M."/>
            <person name="Tyson C."/>
            <person name="Chen H.C."/>
            <person name="Paudel S."/>
            <person name="Gitaitis R."/>
            <person name="Kvitko B."/>
            <person name="Dutta B."/>
        </authorList>
    </citation>
    <scope>NUCLEOTIDE SEQUENCE [LARGE SCALE GENOMIC DNA]</scope>
    <source>
        <strain evidence="2 3">20GA0068</strain>
    </source>
</reference>
<dbReference type="PROSITE" id="PS51257">
    <property type="entry name" value="PROKAR_LIPOPROTEIN"/>
    <property type="match status" value="1"/>
</dbReference>
<keyword evidence="3" id="KW-1185">Reference proteome</keyword>
<gene>
    <name evidence="2" type="ORF">JTJ32_25465</name>
</gene>
<keyword evidence="1" id="KW-0732">Signal</keyword>
<evidence type="ECO:0008006" key="4">
    <source>
        <dbReference type="Google" id="ProtNLM"/>
    </source>
</evidence>
<dbReference type="EMBL" id="JAFFZW010000016">
    <property type="protein sequence ID" value="MBP0948680.1"/>
    <property type="molecule type" value="Genomic_DNA"/>
</dbReference>
<organism evidence="2 3">
    <name type="scientific">Pseudomonas alliivorans</name>
    <dbReference type="NCBI Taxonomy" id="2810613"/>
    <lineage>
        <taxon>Bacteria</taxon>
        <taxon>Pseudomonadati</taxon>
        <taxon>Pseudomonadota</taxon>
        <taxon>Gammaproteobacteria</taxon>
        <taxon>Pseudomonadales</taxon>
        <taxon>Pseudomonadaceae</taxon>
        <taxon>Pseudomonas</taxon>
    </lineage>
</organism>
<sequence length="260" mass="28643">MSCFRRMAIFKYFGLLAVFVASSTFACEAPKDTLYQPLRVGGGYIVVKSTPVIEDEGKANPEMGLGITFLDCNAGEERFIARLPYIADPGEVVDAFLAKTGNGSKDVFIIHSSPIRAFTGVSYGSDYFSVMVFRKALSGYELDKKNTDYFGSGADVVLRDGDTDEPVYTYPYKNRNAVMAQLASENYSRWLKGKNLELEVTKKTSIYSSAAIANKTKMYLVKGDKVNQEAVSAGWISIVYKSTKGKEIRGWILCESVSGC</sequence>
<dbReference type="Proteomes" id="UP000673197">
    <property type="component" value="Unassembled WGS sequence"/>
</dbReference>
<comment type="caution">
    <text evidence="2">The sequence shown here is derived from an EMBL/GenBank/DDBJ whole genome shotgun (WGS) entry which is preliminary data.</text>
</comment>
<feature type="chain" id="PRO_5045363659" description="SH3 domain-containing protein" evidence="1">
    <location>
        <begin position="27"/>
        <end position="260"/>
    </location>
</feature>
<name>A0ABS4CDK9_9PSED</name>
<feature type="signal peptide" evidence="1">
    <location>
        <begin position="1"/>
        <end position="26"/>
    </location>
</feature>
<protein>
    <recommendedName>
        <fullName evidence="4">SH3 domain-containing protein</fullName>
    </recommendedName>
</protein>
<evidence type="ECO:0000313" key="3">
    <source>
        <dbReference type="Proteomes" id="UP000673197"/>
    </source>
</evidence>